<dbReference type="PANTHER" id="PTHR39339">
    <property type="entry name" value="SLR1444 PROTEIN"/>
    <property type="match status" value="1"/>
</dbReference>
<dbReference type="PROSITE" id="PS51708">
    <property type="entry name" value="CHAD"/>
    <property type="match status" value="1"/>
</dbReference>
<dbReference type="Proteomes" id="UP000698752">
    <property type="component" value="Unassembled WGS sequence"/>
</dbReference>
<reference evidence="4" key="1">
    <citation type="journal article" date="2021" name="Syst. Appl. Microbiol.">
        <title>Roseomonas hellenica sp. nov., isolated from roots of wild-growing Alkanna tinctoria.</title>
        <authorList>
            <person name="Rat A."/>
            <person name="Naranjo H.D."/>
            <person name="Lebbe L."/>
            <person name="Cnockaert M."/>
            <person name="Krigas N."/>
            <person name="Grigoriadou K."/>
            <person name="Maloupa E."/>
            <person name="Willems A."/>
        </authorList>
    </citation>
    <scope>NUCLEOTIDE SEQUENCE [LARGE SCALE GENOMIC DNA]</scope>
    <source>
        <strain evidence="4">LMG 31159</strain>
    </source>
</reference>
<evidence type="ECO:0000313" key="4">
    <source>
        <dbReference type="Proteomes" id="UP000698752"/>
    </source>
</evidence>
<feature type="region of interest" description="Disordered" evidence="1">
    <location>
        <begin position="1"/>
        <end position="37"/>
    </location>
</feature>
<dbReference type="Pfam" id="PF05235">
    <property type="entry name" value="CHAD"/>
    <property type="match status" value="1"/>
</dbReference>
<protein>
    <submittedName>
        <fullName evidence="3">CHAD domain-containing protein</fullName>
    </submittedName>
</protein>
<comment type="caution">
    <text evidence="3">The sequence shown here is derived from an EMBL/GenBank/DDBJ whole genome shotgun (WGS) entry which is preliminary data.</text>
</comment>
<proteinExistence type="predicted"/>
<dbReference type="SMART" id="SM00880">
    <property type="entry name" value="CHAD"/>
    <property type="match status" value="1"/>
</dbReference>
<keyword evidence="4" id="KW-1185">Reference proteome</keyword>
<evidence type="ECO:0000256" key="1">
    <source>
        <dbReference type="SAM" id="MobiDB-lite"/>
    </source>
</evidence>
<feature type="compositionally biased region" description="Pro residues" evidence="1">
    <location>
        <begin position="22"/>
        <end position="35"/>
    </location>
</feature>
<evidence type="ECO:0000259" key="2">
    <source>
        <dbReference type="PROSITE" id="PS51708"/>
    </source>
</evidence>
<name>A0ABS5EKT8_9PROT</name>
<gene>
    <name evidence="3" type="ORF">GXW78_18405</name>
</gene>
<organism evidence="3 4">
    <name type="scientific">Neoroseomonas terrae</name>
    <dbReference type="NCBI Taxonomy" id="424799"/>
    <lineage>
        <taxon>Bacteria</taxon>
        <taxon>Pseudomonadati</taxon>
        <taxon>Pseudomonadota</taxon>
        <taxon>Alphaproteobacteria</taxon>
        <taxon>Acetobacterales</taxon>
        <taxon>Acetobacteraceae</taxon>
        <taxon>Neoroseomonas</taxon>
    </lineage>
</organism>
<dbReference type="RefSeq" id="WP_211870317.1">
    <property type="nucleotide sequence ID" value="NZ_JAAEDI010000020.1"/>
</dbReference>
<feature type="domain" description="CHAD" evidence="2">
    <location>
        <begin position="234"/>
        <end position="519"/>
    </location>
</feature>
<dbReference type="PANTHER" id="PTHR39339:SF1">
    <property type="entry name" value="CHAD DOMAIN-CONTAINING PROTEIN"/>
    <property type="match status" value="1"/>
</dbReference>
<dbReference type="EMBL" id="JAAEDI010000020">
    <property type="protein sequence ID" value="MBR0651647.1"/>
    <property type="molecule type" value="Genomic_DNA"/>
</dbReference>
<dbReference type="InterPro" id="IPR007899">
    <property type="entry name" value="CHAD_dom"/>
</dbReference>
<dbReference type="InterPro" id="IPR038186">
    <property type="entry name" value="CHAD_dom_sf"/>
</dbReference>
<sequence>MSEAMSASSRPPVAETEAQAAEPPPAPLPEAPGPQPVTLEFEMPAEAAARLGRVPAVVALRSGRSRGTAVSIMWYDTADGRLAAAGQVVEAPARGPRLLLQTIPEPAAVWHPAQPPALLRRLAAGELPEEAGGDALAAIAAFAGRQQSFTLETSQGAVQVVLRDGMLRSLASERAAARLSLTGALPAVLEAARAITLELPLLPPLTALAEEGRALAMGLMPRPHRLGAPDTSAATTAEEAFLTAAGHLLEVVRQQSARIQQDSPPEPVHQTRVALRRLRSVFRVFRGSTDCAVLRAIDARLREVLSVLGPARDWDVFLGGIVREVEAAFPEEKRVAGLRRAAEAQRREAYGAVIGMLSGAPWRLLLVDAVGVLLGRPWRDGAEPPQLATLDMPVASFGRSVMDRRWHRLRRAGRDFRELSAEALHELRLDGKRLRYAAEVFAPVFGVKDGKRFLRRVADLQEGLGLANDAAVARGLAAKLAKPGDGGRAWAVGVVEGWSEARVAANRGDAHEAWQRLHGKDRFWSED</sequence>
<evidence type="ECO:0000313" key="3">
    <source>
        <dbReference type="EMBL" id="MBR0651647.1"/>
    </source>
</evidence>
<feature type="compositionally biased region" description="Low complexity" evidence="1">
    <location>
        <begin position="11"/>
        <end position="21"/>
    </location>
</feature>
<dbReference type="Gene3D" id="1.40.20.10">
    <property type="entry name" value="CHAD domain"/>
    <property type="match status" value="1"/>
</dbReference>
<accession>A0ABS5EKT8</accession>